<feature type="region of interest" description="Disordered" evidence="2">
    <location>
        <begin position="280"/>
        <end position="306"/>
    </location>
</feature>
<dbReference type="Proteomes" id="UP000051952">
    <property type="component" value="Unassembled WGS sequence"/>
</dbReference>
<feature type="compositionally biased region" description="Polar residues" evidence="2">
    <location>
        <begin position="225"/>
        <end position="240"/>
    </location>
</feature>
<gene>
    <name evidence="3" type="ORF">BSAL_34565</name>
</gene>
<accession>A0A0S4JK29</accession>
<dbReference type="VEuPathDB" id="TriTrypDB:BSAL_34565"/>
<evidence type="ECO:0000313" key="3">
    <source>
        <dbReference type="EMBL" id="CUG91873.1"/>
    </source>
</evidence>
<protein>
    <submittedName>
        <fullName evidence="3">Uncharacterized protein</fullName>
    </submittedName>
</protein>
<feature type="coiled-coil region" evidence="1">
    <location>
        <begin position="653"/>
        <end position="683"/>
    </location>
</feature>
<organism evidence="3 4">
    <name type="scientific">Bodo saltans</name>
    <name type="common">Flagellated protozoan</name>
    <dbReference type="NCBI Taxonomy" id="75058"/>
    <lineage>
        <taxon>Eukaryota</taxon>
        <taxon>Discoba</taxon>
        <taxon>Euglenozoa</taxon>
        <taxon>Kinetoplastea</taxon>
        <taxon>Metakinetoplastina</taxon>
        <taxon>Eubodonida</taxon>
        <taxon>Bodonidae</taxon>
        <taxon>Bodo</taxon>
    </lineage>
</organism>
<feature type="compositionally biased region" description="Basic and acidic residues" evidence="2">
    <location>
        <begin position="296"/>
        <end position="306"/>
    </location>
</feature>
<dbReference type="AlphaFoldDB" id="A0A0S4JK29"/>
<dbReference type="PANTHER" id="PTHR34649:SF1">
    <property type="entry name" value="CILIA- AND FLAGELLA-ASSOCIATED PROTEIN 99"/>
    <property type="match status" value="1"/>
</dbReference>
<evidence type="ECO:0000313" key="4">
    <source>
        <dbReference type="Proteomes" id="UP000051952"/>
    </source>
</evidence>
<feature type="region of interest" description="Disordered" evidence="2">
    <location>
        <begin position="186"/>
        <end position="256"/>
    </location>
</feature>
<keyword evidence="1" id="KW-0175">Coiled coil</keyword>
<proteinExistence type="predicted"/>
<sequence length="795" mass="91637">MRHRELWKLIVESLEEYKSLLITPPPTGTTRPSAEDYISDQINSQYEISADESSFARECFLGVLRYEKVCEGILQGFCDALKRNKQDRYTMYLIAYLFVYRFAEVSGRFLRSLMDKSTSTTRLAEYVGYLLDESKMTQYATPVLRQSYDDEYIRRFVIGNIQKHHAEADRDVLQFYVSRATNPIQASQSIAAHSDDEDDEESRLPTAHQSVAGGGGKSVGGASATSPSRRSVASMRSSKAPTVAKAPNISQGGTSRRDLALRQVPPAHVREMLATVASPKPPAIEVPEDGIIPLDGPRRQRDPLANPRADEGFVETERPMHRDRLLAEKKAREDAQFEADPVMRDRLQPEDVREKFSKLQSSAPSVKHTTASIRREELLYRRRDQRRDQELLRKAQEMRDDSEYQEWRQKQEDDARIERETRISERKLEMMLADEEARMAKVRQEQQNLASAADFRRTMTAWREAAATEDAAEAARKTKFAAQLRQEVQELTEAATRQVKNEKKASAVQVKTESQQNEMKAAATLELERQRKSALIAEIRTLQEQTLLLRPQAIEQAREARLKELGVMDTMSIDELRSKLCDVRNEHEELEQSRRLNFQNHRTNQRKELDTMLSRCEMERNVYLDQKSKERDERREQAASQASQQRAVEEVRLLELHEKLSKARQARKEVNDKRKEEERQRKVEAMLLAGDAGAMEAKKWAEMERGVNNRVLREQNASVRELKTDRTKLRMLSQQRESNIKLETVKHASARAQSDHKLTTKRALAEEDRAFDDNFKLAAIDAMRKERAAMRTRTA</sequence>
<name>A0A0S4JK29_BODSA</name>
<feature type="compositionally biased region" description="Basic and acidic residues" evidence="2">
    <location>
        <begin position="624"/>
        <end position="637"/>
    </location>
</feature>
<reference evidence="4" key="1">
    <citation type="submission" date="2015-09" db="EMBL/GenBank/DDBJ databases">
        <authorList>
            <consortium name="Pathogen Informatics"/>
        </authorList>
    </citation>
    <scope>NUCLEOTIDE SEQUENCE [LARGE SCALE GENOMIC DNA]</scope>
    <source>
        <strain evidence="4">Lake Konstanz</strain>
    </source>
</reference>
<dbReference type="PANTHER" id="PTHR34649">
    <property type="entry name" value="CILIA- AND FLAGELLA-ASSOCIATED PROTEIN 99"/>
    <property type="match status" value="1"/>
</dbReference>
<keyword evidence="4" id="KW-1185">Reference proteome</keyword>
<feature type="coiled-coil region" evidence="1">
    <location>
        <begin position="425"/>
        <end position="452"/>
    </location>
</feature>
<dbReference type="EMBL" id="CYKH01001976">
    <property type="protein sequence ID" value="CUG91873.1"/>
    <property type="molecule type" value="Genomic_DNA"/>
</dbReference>
<dbReference type="OMA" id="CEGAFQG"/>
<evidence type="ECO:0000256" key="1">
    <source>
        <dbReference type="SAM" id="Coils"/>
    </source>
</evidence>
<feature type="region of interest" description="Disordered" evidence="2">
    <location>
        <begin position="624"/>
        <end position="647"/>
    </location>
</feature>
<feature type="coiled-coil region" evidence="1">
    <location>
        <begin position="481"/>
        <end position="545"/>
    </location>
</feature>
<dbReference type="OrthoDB" id="10262255at2759"/>
<evidence type="ECO:0000256" key="2">
    <source>
        <dbReference type="SAM" id="MobiDB-lite"/>
    </source>
</evidence>
<dbReference type="InterPro" id="IPR039341">
    <property type="entry name" value="CFAP99"/>
</dbReference>